<keyword evidence="4" id="KW-1185">Reference proteome</keyword>
<keyword evidence="2" id="KW-0812">Transmembrane</keyword>
<gene>
    <name evidence="3" type="ORF">Vau01_015090</name>
</gene>
<feature type="transmembrane region" description="Helical" evidence="2">
    <location>
        <begin position="180"/>
        <end position="197"/>
    </location>
</feature>
<evidence type="ECO:0000256" key="2">
    <source>
        <dbReference type="SAM" id="Phobius"/>
    </source>
</evidence>
<proteinExistence type="predicted"/>
<reference evidence="3" key="1">
    <citation type="submission" date="2021-01" db="EMBL/GenBank/DDBJ databases">
        <title>Whole genome shotgun sequence of Virgisporangium aurantiacum NBRC 16421.</title>
        <authorList>
            <person name="Komaki H."/>
            <person name="Tamura T."/>
        </authorList>
    </citation>
    <scope>NUCLEOTIDE SEQUENCE</scope>
    <source>
        <strain evidence="3">NBRC 16421</strain>
    </source>
</reference>
<sequence>MTPAAGIVGLLTVAALGPYTPVTGVRTEQIAVYATFGFGLLRLNWIRGRAPARLIVPAVLMAALAFIAIVGSVDRAPNLTGFVSGGLIAGLDNVLLPVATIGAVWFVTTRCSNLNQSLLVVCRIVVWAAVVNTVAATMSITMDLTPVLARFWENGSAQAVAERAAQLGRFTGIFNQPAEAGLFYGIALIVAVFLYRANTVRLAFVTPVILAGGVLTVSKVFLLVGLPIGLFQLLRTRGRRALRLVGVGATVLIGSLAAVVWSETRWTGGTYLARLFVPPAGGSSAVDLYTAGRLGDDSTLRALVESVLDAAPSFGVGVQGLAVAYDNGWVEALVVGGLVGAVVYSLVLSYLLVVWRLGPDGSATDLLGGLALLLLGASMGLPALTANRVATIVWILIALLLARPQVRSGAAHQRMTRPANGSSARGPSARAGLRIQAWARASTPSRDTLKFPRRTASPTASRGSASTLPSQDRIADTGPKLARANQTRLRIE</sequence>
<dbReference type="Proteomes" id="UP000612585">
    <property type="component" value="Unassembled WGS sequence"/>
</dbReference>
<name>A0A8J3Z2T2_9ACTN</name>
<evidence type="ECO:0000256" key="1">
    <source>
        <dbReference type="SAM" id="MobiDB-lite"/>
    </source>
</evidence>
<dbReference type="AlphaFoldDB" id="A0A8J3Z2T2"/>
<feature type="transmembrane region" description="Helical" evidence="2">
    <location>
        <begin position="366"/>
        <end position="383"/>
    </location>
</feature>
<feature type="region of interest" description="Disordered" evidence="1">
    <location>
        <begin position="441"/>
        <end position="492"/>
    </location>
</feature>
<comment type="caution">
    <text evidence="3">The sequence shown here is derived from an EMBL/GenBank/DDBJ whole genome shotgun (WGS) entry which is preliminary data.</text>
</comment>
<protein>
    <recommendedName>
        <fullName evidence="5">O-antigen ligase</fullName>
    </recommendedName>
</protein>
<feature type="transmembrane region" description="Helical" evidence="2">
    <location>
        <begin position="51"/>
        <end position="70"/>
    </location>
</feature>
<evidence type="ECO:0008006" key="5">
    <source>
        <dbReference type="Google" id="ProtNLM"/>
    </source>
</evidence>
<dbReference type="EMBL" id="BOPG01000009">
    <property type="protein sequence ID" value="GIJ53993.1"/>
    <property type="molecule type" value="Genomic_DNA"/>
</dbReference>
<feature type="transmembrane region" description="Helical" evidence="2">
    <location>
        <begin position="118"/>
        <end position="140"/>
    </location>
</feature>
<feature type="compositionally biased region" description="Polar residues" evidence="1">
    <location>
        <begin position="456"/>
        <end position="470"/>
    </location>
</feature>
<accession>A0A8J3Z2T2</accession>
<evidence type="ECO:0000313" key="4">
    <source>
        <dbReference type="Proteomes" id="UP000612585"/>
    </source>
</evidence>
<evidence type="ECO:0000313" key="3">
    <source>
        <dbReference type="EMBL" id="GIJ53993.1"/>
    </source>
</evidence>
<feature type="transmembrane region" description="Helical" evidence="2">
    <location>
        <begin position="332"/>
        <end position="354"/>
    </location>
</feature>
<feature type="transmembrane region" description="Helical" evidence="2">
    <location>
        <begin position="209"/>
        <end position="234"/>
    </location>
</feature>
<feature type="transmembrane region" description="Helical" evidence="2">
    <location>
        <begin position="241"/>
        <end position="261"/>
    </location>
</feature>
<keyword evidence="2" id="KW-1133">Transmembrane helix</keyword>
<feature type="transmembrane region" description="Helical" evidence="2">
    <location>
        <begin position="82"/>
        <end position="106"/>
    </location>
</feature>
<keyword evidence="2" id="KW-0472">Membrane</keyword>
<organism evidence="3 4">
    <name type="scientific">Virgisporangium aurantiacum</name>
    <dbReference type="NCBI Taxonomy" id="175570"/>
    <lineage>
        <taxon>Bacteria</taxon>
        <taxon>Bacillati</taxon>
        <taxon>Actinomycetota</taxon>
        <taxon>Actinomycetes</taxon>
        <taxon>Micromonosporales</taxon>
        <taxon>Micromonosporaceae</taxon>
        <taxon>Virgisporangium</taxon>
    </lineage>
</organism>